<evidence type="ECO:0000313" key="3">
    <source>
        <dbReference type="EMBL" id="SJZ60947.1"/>
    </source>
</evidence>
<keyword evidence="4" id="KW-1185">Reference proteome</keyword>
<proteinExistence type="predicted"/>
<feature type="transmembrane region" description="Helical" evidence="2">
    <location>
        <begin position="44"/>
        <end position="65"/>
    </location>
</feature>
<evidence type="ECO:0000313" key="4">
    <source>
        <dbReference type="Proteomes" id="UP000189857"/>
    </source>
</evidence>
<feature type="region of interest" description="Disordered" evidence="1">
    <location>
        <begin position="110"/>
        <end position="143"/>
    </location>
</feature>
<dbReference type="RefSeq" id="WP_078786896.1">
    <property type="nucleotide sequence ID" value="NZ_FMTO01000004.1"/>
</dbReference>
<keyword evidence="2" id="KW-0812">Transmembrane</keyword>
<dbReference type="AlphaFoldDB" id="A0A1T4M237"/>
<evidence type="ECO:0000256" key="2">
    <source>
        <dbReference type="SAM" id="Phobius"/>
    </source>
</evidence>
<feature type="transmembrane region" description="Helical" evidence="2">
    <location>
        <begin position="5"/>
        <end position="24"/>
    </location>
</feature>
<dbReference type="OrthoDB" id="9874297at2"/>
<gene>
    <name evidence="3" type="ORF">SAMN02745110_01060</name>
</gene>
<accession>A0A1T4M237</accession>
<feature type="compositionally biased region" description="Acidic residues" evidence="1">
    <location>
        <begin position="113"/>
        <end position="135"/>
    </location>
</feature>
<dbReference type="EMBL" id="FUXA01000006">
    <property type="protein sequence ID" value="SJZ60947.1"/>
    <property type="molecule type" value="Genomic_DNA"/>
</dbReference>
<protein>
    <submittedName>
        <fullName evidence="3">Uncharacterized protein</fullName>
    </submittedName>
</protein>
<evidence type="ECO:0000256" key="1">
    <source>
        <dbReference type="SAM" id="MobiDB-lite"/>
    </source>
</evidence>
<sequence length="143" mass="16798">MWWIVLAVAIAAYIIINIYVALDFKKFRVGHDEYNVNDYMYDKMGLFLFVGALFYFPIFIVDMVYDRKHLKELRAEYESKVASGEIDKDALKKLKEETLNRKSENKIHIDAPVVEDLDDVDDFDEDEEDNSDNESTEVLNKKD</sequence>
<keyword evidence="2" id="KW-1133">Transmembrane helix</keyword>
<organism evidence="3 4">
    <name type="scientific">Eubacterium ruminantium</name>
    <dbReference type="NCBI Taxonomy" id="42322"/>
    <lineage>
        <taxon>Bacteria</taxon>
        <taxon>Bacillati</taxon>
        <taxon>Bacillota</taxon>
        <taxon>Clostridia</taxon>
        <taxon>Eubacteriales</taxon>
        <taxon>Eubacteriaceae</taxon>
        <taxon>Eubacterium</taxon>
    </lineage>
</organism>
<dbReference type="Proteomes" id="UP000189857">
    <property type="component" value="Unassembled WGS sequence"/>
</dbReference>
<name>A0A1T4M237_9FIRM</name>
<reference evidence="3 4" key="1">
    <citation type="submission" date="2017-02" db="EMBL/GenBank/DDBJ databases">
        <authorList>
            <person name="Peterson S.W."/>
        </authorList>
    </citation>
    <scope>NUCLEOTIDE SEQUENCE [LARGE SCALE GENOMIC DNA]</scope>
    <source>
        <strain evidence="3 4">ATCC 17233</strain>
    </source>
</reference>
<keyword evidence="2" id="KW-0472">Membrane</keyword>